<dbReference type="Proteomes" id="UP000316628">
    <property type="component" value="Unassembled WGS sequence"/>
</dbReference>
<gene>
    <name evidence="2" type="ORF">FHX81_1614</name>
</gene>
<evidence type="ECO:0000313" key="3">
    <source>
        <dbReference type="Proteomes" id="UP000316628"/>
    </source>
</evidence>
<organism evidence="2 3">
    <name type="scientific">Saccharothrix saharensis</name>
    <dbReference type="NCBI Taxonomy" id="571190"/>
    <lineage>
        <taxon>Bacteria</taxon>
        <taxon>Bacillati</taxon>
        <taxon>Actinomycetota</taxon>
        <taxon>Actinomycetes</taxon>
        <taxon>Pseudonocardiales</taxon>
        <taxon>Pseudonocardiaceae</taxon>
        <taxon>Saccharothrix</taxon>
    </lineage>
</organism>
<accession>A0A543J912</accession>
<name>A0A543J912_9PSEU</name>
<dbReference type="Gene3D" id="3.40.630.30">
    <property type="match status" value="1"/>
</dbReference>
<proteinExistence type="predicted"/>
<reference evidence="2 3" key="1">
    <citation type="submission" date="2019-06" db="EMBL/GenBank/DDBJ databases">
        <title>Sequencing the genomes of 1000 actinobacteria strains.</title>
        <authorList>
            <person name="Klenk H.-P."/>
        </authorList>
    </citation>
    <scope>NUCLEOTIDE SEQUENCE [LARGE SCALE GENOMIC DNA]</scope>
    <source>
        <strain evidence="2 3">DSM 45456</strain>
    </source>
</reference>
<protein>
    <submittedName>
        <fullName evidence="2">FR47-like protein</fullName>
    </submittedName>
</protein>
<evidence type="ECO:0000313" key="2">
    <source>
        <dbReference type="EMBL" id="TQM79311.1"/>
    </source>
</evidence>
<dbReference type="PROSITE" id="PS51186">
    <property type="entry name" value="GNAT"/>
    <property type="match status" value="1"/>
</dbReference>
<dbReference type="InterPro" id="IPR013653">
    <property type="entry name" value="GCN5-like_dom"/>
</dbReference>
<evidence type="ECO:0000259" key="1">
    <source>
        <dbReference type="PROSITE" id="PS51186"/>
    </source>
</evidence>
<dbReference type="OrthoDB" id="4966223at2"/>
<dbReference type="AlphaFoldDB" id="A0A543J912"/>
<dbReference type="Pfam" id="PF08445">
    <property type="entry name" value="FR47"/>
    <property type="match status" value="1"/>
</dbReference>
<dbReference type="InterPro" id="IPR016181">
    <property type="entry name" value="Acyl_CoA_acyltransferase"/>
</dbReference>
<keyword evidence="3" id="KW-1185">Reference proteome</keyword>
<comment type="caution">
    <text evidence="2">The sequence shown here is derived from an EMBL/GenBank/DDBJ whole genome shotgun (WGS) entry which is preliminary data.</text>
</comment>
<dbReference type="EMBL" id="VFPP01000001">
    <property type="protein sequence ID" value="TQM79311.1"/>
    <property type="molecule type" value="Genomic_DNA"/>
</dbReference>
<sequence length="225" mass="23893">MTTGSAPTDTTLTDLVRRWERGWSACRGWATPQEAGGGLHLLQHRPGRYREILALHDDPAVVRALADEAAADGKATWLTVPTTDPDNVERVLRDAGLHVKRTREWLMTRALADHPRRAVPDQYRTTAGGTGVVRVEVLHSSGEPAASGQAAITGEDAVLDRIETVPTHRRRGLGSVVVATLAAAAVTRGARHGILVASPDGQALYATLGWTAASAVVIATNQPDG</sequence>
<dbReference type="SUPFAM" id="SSF55729">
    <property type="entry name" value="Acyl-CoA N-acyltransferases (Nat)"/>
    <property type="match status" value="1"/>
</dbReference>
<dbReference type="RefSeq" id="WP_141976536.1">
    <property type="nucleotide sequence ID" value="NZ_VFPP01000001.1"/>
</dbReference>
<feature type="domain" description="N-acetyltransferase" evidence="1">
    <location>
        <begin position="75"/>
        <end position="225"/>
    </location>
</feature>
<dbReference type="InterPro" id="IPR000182">
    <property type="entry name" value="GNAT_dom"/>
</dbReference>
<dbReference type="GO" id="GO:0016747">
    <property type="term" value="F:acyltransferase activity, transferring groups other than amino-acyl groups"/>
    <property type="evidence" value="ECO:0007669"/>
    <property type="project" value="InterPro"/>
</dbReference>